<evidence type="ECO:0000256" key="2">
    <source>
        <dbReference type="ARBA" id="ARBA00022695"/>
    </source>
</evidence>
<keyword evidence="1" id="KW-0808">Transferase</keyword>
<dbReference type="SUPFAM" id="SSF53448">
    <property type="entry name" value="Nucleotide-diphospho-sugar transferases"/>
    <property type="match status" value="1"/>
</dbReference>
<dbReference type="EMBL" id="JAFEJU010000008">
    <property type="protein sequence ID" value="MBT1175738.1"/>
    <property type="molecule type" value="Genomic_DNA"/>
</dbReference>
<proteinExistence type="predicted"/>
<reference evidence="3 4" key="1">
    <citation type="journal article" date="2021" name="Environ. Microbiol.">
        <title>Genetic insights into the dark matter of the mammalian gut microbiota through targeted genome reconstruction.</title>
        <authorList>
            <person name="Lugli G.A."/>
            <person name="Alessandri G."/>
            <person name="Milani C."/>
            <person name="Viappiani A."/>
            <person name="Fontana F."/>
            <person name="Tarracchini C."/>
            <person name="Mancabelli L."/>
            <person name="Argentini C."/>
            <person name="Ruiz L."/>
            <person name="Margolles A."/>
            <person name="van Sinderen D."/>
            <person name="Turroni F."/>
            <person name="Ventura M."/>
        </authorList>
    </citation>
    <scope>NUCLEOTIDE SEQUENCE [LARGE SCALE GENOMIC DNA]</scope>
    <source>
        <strain evidence="3 4">LC6</strain>
    </source>
</reference>
<dbReference type="CDD" id="cd02516">
    <property type="entry name" value="CDP-ME_synthetase"/>
    <property type="match status" value="1"/>
</dbReference>
<protein>
    <submittedName>
        <fullName evidence="3">2-C-methyl-D-erythritol 4-phosphate cytidylyltransferase</fullName>
    </submittedName>
</protein>
<organism evidence="3 4">
    <name type="scientific">Bifidobacterium colobi</name>
    <dbReference type="NCBI Taxonomy" id="2809026"/>
    <lineage>
        <taxon>Bacteria</taxon>
        <taxon>Bacillati</taxon>
        <taxon>Actinomycetota</taxon>
        <taxon>Actinomycetes</taxon>
        <taxon>Bifidobacteriales</taxon>
        <taxon>Bifidobacteriaceae</taxon>
        <taxon>Bifidobacterium</taxon>
    </lineage>
</organism>
<evidence type="ECO:0000313" key="4">
    <source>
        <dbReference type="Proteomes" id="UP000711736"/>
    </source>
</evidence>
<dbReference type="PANTHER" id="PTHR43015">
    <property type="entry name" value="D-RIBITOL-5-PHOSPHATE CYTIDYLYLTRANSFERASE"/>
    <property type="match status" value="1"/>
</dbReference>
<comment type="caution">
    <text evidence="3">The sequence shown here is derived from an EMBL/GenBank/DDBJ whole genome shotgun (WGS) entry which is preliminary data.</text>
</comment>
<evidence type="ECO:0000256" key="1">
    <source>
        <dbReference type="ARBA" id="ARBA00022679"/>
    </source>
</evidence>
<dbReference type="Gene3D" id="3.90.550.10">
    <property type="entry name" value="Spore Coat Polysaccharide Biosynthesis Protein SpsA, Chain A"/>
    <property type="match status" value="1"/>
</dbReference>
<dbReference type="InterPro" id="IPR034683">
    <property type="entry name" value="IspD/TarI"/>
</dbReference>
<accession>A0ABS5V0E6</accession>
<keyword evidence="4" id="KW-1185">Reference proteome</keyword>
<gene>
    <name evidence="3" type="ORF">JS530_09560</name>
</gene>
<keyword evidence="2 3" id="KW-0548">Nucleotidyltransferase</keyword>
<name>A0ABS5V0E6_9BIFI</name>
<sequence>MANIALIIAGGKGARMGQDIPKQFLNVEDKPVIMYTCEAFQNHPMIDAIVVVCIDGWERILDTYAKQFGITKLRAVVTGGHNGQDSIKRGIDAIAEQFEPSDLVLVHDGIRPMVSRDVITDCIRTTQLHGSAITCIPSVEALLKTDDHESCGEIVDRNIIMRTQTPQGFPLQTLLDMHREAAERGITNSVASCTLAIELGREVFISHGSERNLKLTTVEDIDLFKALLHAERSSWLKGGVR</sequence>
<evidence type="ECO:0000313" key="3">
    <source>
        <dbReference type="EMBL" id="MBT1175738.1"/>
    </source>
</evidence>
<dbReference type="GO" id="GO:0016779">
    <property type="term" value="F:nucleotidyltransferase activity"/>
    <property type="evidence" value="ECO:0007669"/>
    <property type="project" value="UniProtKB-KW"/>
</dbReference>
<dbReference type="Proteomes" id="UP000711736">
    <property type="component" value="Unassembled WGS sequence"/>
</dbReference>
<dbReference type="InterPro" id="IPR029044">
    <property type="entry name" value="Nucleotide-diphossugar_trans"/>
</dbReference>
<dbReference type="PANTHER" id="PTHR43015:SF1">
    <property type="entry name" value="D-RIBITOL-5-PHOSPHATE CYTIDYLYLTRANSFERASE"/>
    <property type="match status" value="1"/>
</dbReference>
<dbReference type="RefSeq" id="WP_214376931.1">
    <property type="nucleotide sequence ID" value="NZ_JAFEJU010000008.1"/>
</dbReference>
<dbReference type="Pfam" id="PF01128">
    <property type="entry name" value="IspD"/>
    <property type="match status" value="1"/>
</dbReference>